<proteinExistence type="predicted"/>
<evidence type="ECO:0000313" key="1">
    <source>
        <dbReference type="EMBL" id="WAL59730.1"/>
    </source>
</evidence>
<dbReference type="Proteomes" id="UP001163152">
    <property type="component" value="Chromosome"/>
</dbReference>
<evidence type="ECO:0008006" key="3">
    <source>
        <dbReference type="Google" id="ProtNLM"/>
    </source>
</evidence>
<reference evidence="1" key="1">
    <citation type="submission" date="2022-12" db="EMBL/GenBank/DDBJ databases">
        <title>Polyphasic identification of a Novel Hot-Spring Cyanobacterium Ocullathermofonsia sinensis gen nov. sp. nov. and Genomic Insights on its Adaptations to the Thermal Habitat.</title>
        <authorList>
            <person name="Daroch M."/>
            <person name="Tang J."/>
            <person name="Jiang Y."/>
        </authorList>
    </citation>
    <scope>NUCLEOTIDE SEQUENCE</scope>
    <source>
        <strain evidence="1">PKUAC-SCTA174</strain>
    </source>
</reference>
<gene>
    <name evidence="1" type="ORF">OXH18_21545</name>
</gene>
<organism evidence="1 2">
    <name type="scientific">Thermocoleostomius sinensis A174</name>
    <dbReference type="NCBI Taxonomy" id="2016057"/>
    <lineage>
        <taxon>Bacteria</taxon>
        <taxon>Bacillati</taxon>
        <taxon>Cyanobacteriota</taxon>
        <taxon>Cyanophyceae</taxon>
        <taxon>Oculatellales</taxon>
        <taxon>Oculatellaceae</taxon>
        <taxon>Thermocoleostomius</taxon>
    </lineage>
</organism>
<protein>
    <recommendedName>
        <fullName evidence="3">Tetratricopeptide repeat protein</fullName>
    </recommendedName>
</protein>
<keyword evidence="2" id="KW-1185">Reference proteome</keyword>
<dbReference type="KEGG" id="tsin:OXH18_21545"/>
<dbReference type="InterPro" id="IPR048173">
    <property type="entry name" value="Sll0314-like"/>
</dbReference>
<dbReference type="SUPFAM" id="SSF48452">
    <property type="entry name" value="TPR-like"/>
    <property type="match status" value="1"/>
</dbReference>
<name>A0A9E8ZEI5_9CYAN</name>
<evidence type="ECO:0000313" key="2">
    <source>
        <dbReference type="Proteomes" id="UP001163152"/>
    </source>
</evidence>
<dbReference type="RefSeq" id="WP_268609524.1">
    <property type="nucleotide sequence ID" value="NZ_CP113797.1"/>
</dbReference>
<dbReference type="AlphaFoldDB" id="A0A9E8ZEI5"/>
<dbReference type="Gene3D" id="1.25.40.10">
    <property type="entry name" value="Tetratricopeptide repeat domain"/>
    <property type="match status" value="1"/>
</dbReference>
<accession>A0A9E8ZEI5</accession>
<sequence>MANFLEMRPLFRSIHPLRHQTWKQLVAVTMGALTLTASLLSNPAWAGDPFRVTNPRNVGDQTEAAFKAMFEQGNYVTASELLQTAEPDEPLSYALKASLAYMNEEFDAMGENARLTREKAEQLKEQDPLRGHLYIAAGLFLEGAHSFLTEGAVRSTPAVLGKLQQVFNNLSEAEKIDPNDPELNLLKGYMDLMLSVNLPFANPQEAIQRLETRAAPVYLAQRGIAIGYRDLDQQEQALIAVDRALQETPNNPELLYLKAQILRRQSDEVEGEAQTRLQRQSLNFFRQAWEQRTQLPENTVEQIDREACRTFQYLRDRNPDVCVENHSVNWQRTEQAGG</sequence>
<dbReference type="InterPro" id="IPR011990">
    <property type="entry name" value="TPR-like_helical_dom_sf"/>
</dbReference>
<dbReference type="EMBL" id="CP113797">
    <property type="protein sequence ID" value="WAL59730.1"/>
    <property type="molecule type" value="Genomic_DNA"/>
</dbReference>
<dbReference type="NCBIfam" id="NF041522">
    <property type="entry name" value="TPR_sll0314"/>
    <property type="match status" value="1"/>
</dbReference>